<protein>
    <recommendedName>
        <fullName evidence="3">N-acetylglucosamine-6-phosphate deacetylase</fullName>
        <ecNumber evidence="2">3.5.1.25</ecNumber>
    </recommendedName>
</protein>
<feature type="binding site" evidence="9">
    <location>
        <position position="297"/>
    </location>
    <ligand>
        <name>substrate</name>
    </ligand>
</feature>
<evidence type="ECO:0000256" key="4">
    <source>
        <dbReference type="ARBA" id="ARBA00022723"/>
    </source>
</evidence>
<keyword evidence="5" id="KW-0378">Hydrolase</keyword>
<feature type="binding site" evidence="9">
    <location>
        <begin position="261"/>
        <end position="262"/>
    </location>
    <ligand>
        <name>substrate</name>
    </ligand>
</feature>
<feature type="binding site" evidence="10">
    <location>
        <position position="169"/>
    </location>
    <ligand>
        <name>Zn(2+)</name>
        <dbReference type="ChEBI" id="CHEBI:29105"/>
    </ligand>
</feature>
<dbReference type="EMBL" id="OV651814">
    <property type="protein sequence ID" value="CAH1105547.1"/>
    <property type="molecule type" value="Genomic_DNA"/>
</dbReference>
<feature type="domain" description="Amidohydrolase-related" evidence="12">
    <location>
        <begin position="89"/>
        <end position="426"/>
    </location>
</feature>
<evidence type="ECO:0000256" key="10">
    <source>
        <dbReference type="PIRSR" id="PIRSR038994-3"/>
    </source>
</evidence>
<dbReference type="SUPFAM" id="SSF51556">
    <property type="entry name" value="Metallo-dependent hydrolases"/>
    <property type="match status" value="1"/>
</dbReference>
<name>A0A9P0GDJ5_9CUCU</name>
<comment type="catalytic activity">
    <reaction evidence="7">
        <text>N-acetyl-D-glucosamine 6-phosphate + H2O = D-glucosamine 6-phosphate + acetate</text>
        <dbReference type="Rhea" id="RHEA:22936"/>
        <dbReference type="ChEBI" id="CHEBI:15377"/>
        <dbReference type="ChEBI" id="CHEBI:30089"/>
        <dbReference type="ChEBI" id="CHEBI:57513"/>
        <dbReference type="ChEBI" id="CHEBI:58725"/>
        <dbReference type="EC" id="3.5.1.25"/>
    </reaction>
</comment>
<dbReference type="PANTHER" id="PTHR11113:SF14">
    <property type="entry name" value="N-ACETYLGLUCOSAMINE-6-PHOSPHATE DEACETYLASE"/>
    <property type="match status" value="1"/>
</dbReference>
<comment type="cofactor">
    <cofactor evidence="10">
        <name>a divalent metal cation</name>
        <dbReference type="ChEBI" id="CHEBI:60240"/>
    </cofactor>
    <text evidence="10">Binds 1 divalent metal cation per subunit.</text>
</comment>
<dbReference type="GO" id="GO:0046872">
    <property type="term" value="F:metal ion binding"/>
    <property type="evidence" value="ECO:0007669"/>
    <property type="project" value="UniProtKB-KW"/>
</dbReference>
<feature type="binding site" evidence="9">
    <location>
        <begin position="353"/>
        <end position="355"/>
    </location>
    <ligand>
        <name>substrate</name>
    </ligand>
</feature>
<dbReference type="InterPro" id="IPR006680">
    <property type="entry name" value="Amidohydro-rel"/>
</dbReference>
<evidence type="ECO:0000313" key="14">
    <source>
        <dbReference type="Proteomes" id="UP001153636"/>
    </source>
</evidence>
<feature type="binding site" evidence="9">
    <location>
        <position position="180"/>
    </location>
    <ligand>
        <name>substrate</name>
    </ligand>
</feature>
<evidence type="ECO:0000313" key="13">
    <source>
        <dbReference type="EMBL" id="CAH1105547.1"/>
    </source>
</evidence>
<dbReference type="GO" id="GO:0006046">
    <property type="term" value="P:N-acetylglucosamine catabolic process"/>
    <property type="evidence" value="ECO:0007669"/>
    <property type="project" value="TreeGrafter"/>
</dbReference>
<dbReference type="GO" id="GO:0019262">
    <property type="term" value="P:N-acetylneuraminate catabolic process"/>
    <property type="evidence" value="ECO:0007669"/>
    <property type="project" value="UniProtKB-ARBA"/>
</dbReference>
<evidence type="ECO:0000256" key="3">
    <source>
        <dbReference type="ARBA" id="ARBA00018029"/>
    </source>
</evidence>
<evidence type="ECO:0000259" key="12">
    <source>
        <dbReference type="Pfam" id="PF01979"/>
    </source>
</evidence>
<dbReference type="NCBIfam" id="TIGR00221">
    <property type="entry name" value="nagA"/>
    <property type="match status" value="1"/>
</dbReference>
<evidence type="ECO:0000256" key="8">
    <source>
        <dbReference type="PIRSR" id="PIRSR038994-1"/>
    </source>
</evidence>
<evidence type="ECO:0000256" key="5">
    <source>
        <dbReference type="ARBA" id="ARBA00022801"/>
    </source>
</evidence>
<feature type="binding site" evidence="10">
    <location>
        <position position="237"/>
    </location>
    <ligand>
        <name>Zn(2+)</name>
        <dbReference type="ChEBI" id="CHEBI:29105"/>
    </ligand>
</feature>
<evidence type="ECO:0000256" key="11">
    <source>
        <dbReference type="SAM" id="MobiDB-lite"/>
    </source>
</evidence>
<feature type="binding site" evidence="10">
    <location>
        <position position="258"/>
    </location>
    <ligand>
        <name>Zn(2+)</name>
        <dbReference type="ChEBI" id="CHEBI:29105"/>
    </ligand>
</feature>
<dbReference type="CDD" id="cd00854">
    <property type="entry name" value="NagA"/>
    <property type="match status" value="1"/>
</dbReference>
<reference evidence="13" key="1">
    <citation type="submission" date="2022-01" db="EMBL/GenBank/DDBJ databases">
        <authorList>
            <person name="King R."/>
        </authorList>
    </citation>
    <scope>NUCLEOTIDE SEQUENCE</scope>
</reference>
<evidence type="ECO:0000256" key="6">
    <source>
        <dbReference type="ARBA" id="ARBA00023277"/>
    </source>
</evidence>
<dbReference type="OrthoDB" id="10264777at2759"/>
<evidence type="ECO:0000256" key="7">
    <source>
        <dbReference type="ARBA" id="ARBA00047647"/>
    </source>
</evidence>
<proteinExistence type="inferred from homology"/>
<keyword evidence="6" id="KW-0119">Carbohydrate metabolism</keyword>
<evidence type="ECO:0000256" key="9">
    <source>
        <dbReference type="PIRSR" id="PIRSR038994-2"/>
    </source>
</evidence>
<evidence type="ECO:0000256" key="1">
    <source>
        <dbReference type="ARBA" id="ARBA00010716"/>
    </source>
</evidence>
<dbReference type="PIRSF" id="PIRSF038994">
    <property type="entry name" value="NagA"/>
    <property type="match status" value="1"/>
</dbReference>
<gene>
    <name evidence="13" type="ORF">PSYICH_LOCUS6326</name>
</gene>
<feature type="binding site" evidence="9">
    <location>
        <position position="269"/>
    </location>
    <ligand>
        <name>substrate</name>
    </ligand>
</feature>
<dbReference type="Gene3D" id="2.30.40.10">
    <property type="entry name" value="Urease, subunit C, domain 1"/>
    <property type="match status" value="1"/>
</dbReference>
<dbReference type="InterPro" id="IPR032466">
    <property type="entry name" value="Metal_Hydrolase"/>
</dbReference>
<dbReference type="Proteomes" id="UP001153636">
    <property type="component" value="Chromosome 2"/>
</dbReference>
<dbReference type="SUPFAM" id="SSF51338">
    <property type="entry name" value="Composite domain of metallo-dependent hydrolases"/>
    <property type="match status" value="1"/>
</dbReference>
<feature type="region of interest" description="Disordered" evidence="11">
    <location>
        <begin position="1"/>
        <end position="26"/>
    </location>
</feature>
<keyword evidence="4 10" id="KW-0479">Metal-binding</keyword>
<dbReference type="GO" id="GO:0008448">
    <property type="term" value="F:N-acetylglucosamine-6-phosphate deacetylase activity"/>
    <property type="evidence" value="ECO:0007669"/>
    <property type="project" value="UniProtKB-EC"/>
</dbReference>
<dbReference type="EC" id="3.5.1.25" evidence="2"/>
<keyword evidence="14" id="KW-1185">Reference proteome</keyword>
<dbReference type="FunFam" id="3.20.20.140:FF:000023">
    <property type="entry name" value="N-acetylglucosamine-6-phosphate deacetylase"/>
    <property type="match status" value="1"/>
</dbReference>
<sequence length="431" mass="47560">MFFLNTQEVQSSSENVPGVQQSPEGQEEYNIDIPQEDIITKFWNCRILKHHKLVQEDLYVRNGIIIDSEQLFYSEKRTPHFDVDCKGMIVAPGLIDLQINGGFGYDFSYYKDTELAVKTVSKKLLAHGVTSFCPTVVTSPYYIYHDILPKIKRQKGGRHGAAVLGVHAEGPFINKEKKGAHPEKFITDHKGTMLSIKEAYGAGYENICILTLAPELRHSDQIIRKLKKDGIVVSLGHSMANLSQSESAVKHGASFITHLFNAMLSFHHRDPGLIGLLTSDQVDLDKLFYGIISDGIHTHPCALRIAYKAHPNGLVLITDALSALGLTDGRHKIGQMDIEIKGGIAFVAGTNTLCGSVTSLLECVKFFHKASGCSMEFALECASLHPAKVLHIEKNKGTLNVGADADFIILNDYFDLISTWIGGDMVYKSGN</sequence>
<dbReference type="GO" id="GO:0106279">
    <property type="term" value="P:negative regulation of UDP-N-acetylglucosamine biosynthetic process"/>
    <property type="evidence" value="ECO:0007669"/>
    <property type="project" value="UniProtKB-ARBA"/>
</dbReference>
<dbReference type="PANTHER" id="PTHR11113">
    <property type="entry name" value="N-ACETYLGLUCOSAMINE-6-PHOSPHATE DEACETYLASE"/>
    <property type="match status" value="1"/>
</dbReference>
<comment type="similarity">
    <text evidence="1">Belongs to the metallo-dependent hydrolases superfamily. NagA family.</text>
</comment>
<organism evidence="13 14">
    <name type="scientific">Psylliodes chrysocephalus</name>
    <dbReference type="NCBI Taxonomy" id="3402493"/>
    <lineage>
        <taxon>Eukaryota</taxon>
        <taxon>Metazoa</taxon>
        <taxon>Ecdysozoa</taxon>
        <taxon>Arthropoda</taxon>
        <taxon>Hexapoda</taxon>
        <taxon>Insecta</taxon>
        <taxon>Pterygota</taxon>
        <taxon>Neoptera</taxon>
        <taxon>Endopterygota</taxon>
        <taxon>Coleoptera</taxon>
        <taxon>Polyphaga</taxon>
        <taxon>Cucujiformia</taxon>
        <taxon>Chrysomeloidea</taxon>
        <taxon>Chrysomelidae</taxon>
        <taxon>Galerucinae</taxon>
        <taxon>Alticini</taxon>
        <taxon>Psylliodes</taxon>
    </lineage>
</organism>
<dbReference type="Gene3D" id="3.20.20.140">
    <property type="entry name" value="Metal-dependent hydrolases"/>
    <property type="match status" value="1"/>
</dbReference>
<evidence type="ECO:0000256" key="2">
    <source>
        <dbReference type="ARBA" id="ARBA00011899"/>
    </source>
</evidence>
<dbReference type="InterPro" id="IPR003764">
    <property type="entry name" value="GlcNAc_6-P_deAcase"/>
</dbReference>
<dbReference type="InterPro" id="IPR011059">
    <property type="entry name" value="Metal-dep_hydrolase_composite"/>
</dbReference>
<dbReference type="Pfam" id="PF01979">
    <property type="entry name" value="Amidohydro_1"/>
    <property type="match status" value="1"/>
</dbReference>
<accession>A0A9P0GDJ5</accession>
<feature type="active site" description="Proton donor/acceptor" evidence="8">
    <location>
        <position position="319"/>
    </location>
</feature>
<feature type="compositionally biased region" description="Polar residues" evidence="11">
    <location>
        <begin position="1"/>
        <end position="24"/>
    </location>
</feature>
<dbReference type="AlphaFoldDB" id="A0A9P0GDJ5"/>